<evidence type="ECO:0000313" key="2">
    <source>
        <dbReference type="EMBL" id="ROR32859.1"/>
    </source>
</evidence>
<gene>
    <name evidence="2" type="ORF">EDC57_2073</name>
</gene>
<feature type="signal peptide" evidence="1">
    <location>
        <begin position="1"/>
        <end position="24"/>
    </location>
</feature>
<dbReference type="Proteomes" id="UP000276634">
    <property type="component" value="Unassembled WGS sequence"/>
</dbReference>
<keyword evidence="1" id="KW-0732">Signal</keyword>
<keyword evidence="3" id="KW-1185">Reference proteome</keyword>
<dbReference type="OrthoDB" id="9178826at2"/>
<evidence type="ECO:0008006" key="4">
    <source>
        <dbReference type="Google" id="ProtNLM"/>
    </source>
</evidence>
<reference evidence="2 3" key="1">
    <citation type="submission" date="2018-11" db="EMBL/GenBank/DDBJ databases">
        <title>Genomic Encyclopedia of Type Strains, Phase IV (KMG-IV): sequencing the most valuable type-strain genomes for metagenomic binning, comparative biology and taxonomic classification.</title>
        <authorList>
            <person name="Goeker M."/>
        </authorList>
    </citation>
    <scope>NUCLEOTIDE SEQUENCE [LARGE SCALE GENOMIC DNA]</scope>
    <source>
        <strain evidence="2 3">DSM 100275</strain>
    </source>
</reference>
<dbReference type="AlphaFoldDB" id="A0A3N1Y219"/>
<feature type="chain" id="PRO_5018197462" description="YfdX protein" evidence="1">
    <location>
        <begin position="25"/>
        <end position="290"/>
    </location>
</feature>
<name>A0A3N1Y219_9GAMM</name>
<dbReference type="RefSeq" id="WP_123401757.1">
    <property type="nucleotide sequence ID" value="NZ_RJVI01000002.1"/>
</dbReference>
<evidence type="ECO:0000256" key="1">
    <source>
        <dbReference type="SAM" id="SignalP"/>
    </source>
</evidence>
<comment type="caution">
    <text evidence="2">The sequence shown here is derived from an EMBL/GenBank/DDBJ whole genome shotgun (WGS) entry which is preliminary data.</text>
</comment>
<protein>
    <recommendedName>
        <fullName evidence="4">YfdX protein</fullName>
    </recommendedName>
</protein>
<sequence>MKKRRFLAGAAALLLAASTAAPRAADTTPEAQLKARAAQVERLLERSSGAQRVEGSGNPQAHELHEQARATYREAMQALEAGDYGGANKLFSEATRTMFQAIRHADSGALLAEKQRRDYEARHKSVEALLEAHDRVAEEKKVGKAAREVHDEVARLVGEADATFRAGRLEEARALLDRAYITTKMAIQRMREGDTLTRSLNFATKEDEYKYELDRNDSHKMLVNLLLQEKKDNPYTAQMVARFSAQAEALRREAEEQAAAGDFEAAVKSLEESTKRYIRAIRSAGIFIPG</sequence>
<proteinExistence type="predicted"/>
<evidence type="ECO:0000313" key="3">
    <source>
        <dbReference type="Proteomes" id="UP000276634"/>
    </source>
</evidence>
<accession>A0A3N1Y219</accession>
<organism evidence="2 3">
    <name type="scientific">Inmirania thermothiophila</name>
    <dbReference type="NCBI Taxonomy" id="1750597"/>
    <lineage>
        <taxon>Bacteria</taxon>
        <taxon>Pseudomonadati</taxon>
        <taxon>Pseudomonadota</taxon>
        <taxon>Gammaproteobacteria</taxon>
        <taxon>Chromatiales</taxon>
        <taxon>Ectothiorhodospiraceae</taxon>
        <taxon>Inmirania</taxon>
    </lineage>
</organism>
<dbReference type="EMBL" id="RJVI01000002">
    <property type="protein sequence ID" value="ROR32859.1"/>
    <property type="molecule type" value="Genomic_DNA"/>
</dbReference>